<protein>
    <submittedName>
        <fullName evidence="1">Uncharacterized protein</fullName>
    </submittedName>
</protein>
<proteinExistence type="predicted"/>
<evidence type="ECO:0000313" key="1">
    <source>
        <dbReference type="EMBL" id="GCD78308.1"/>
    </source>
</evidence>
<organism evidence="1 2">
    <name type="scientific">Thermaurantimonas aggregans</name>
    <dbReference type="NCBI Taxonomy" id="2173829"/>
    <lineage>
        <taxon>Bacteria</taxon>
        <taxon>Pseudomonadati</taxon>
        <taxon>Bacteroidota</taxon>
        <taxon>Flavobacteriia</taxon>
        <taxon>Flavobacteriales</taxon>
        <taxon>Schleiferiaceae</taxon>
        <taxon>Thermaurantimonas</taxon>
    </lineage>
</organism>
<evidence type="ECO:0000313" key="2">
    <source>
        <dbReference type="Proteomes" id="UP000286715"/>
    </source>
</evidence>
<sequence length="118" mass="13299">MLVMHLHAMLPHEHCVHPLSTENHFFETPTSETPEGIVDFLKKIFSFDIGENHLDNFKNNSSYKSFQFAAAPITAPVALSLENSVLYSSSKITIPKHERLHQYALIDAHCFRGPPVLG</sequence>
<accession>A0A401XMU5</accession>
<name>A0A401XMU5_9FLAO</name>
<dbReference type="EMBL" id="BHZE01000020">
    <property type="protein sequence ID" value="GCD78308.1"/>
    <property type="molecule type" value="Genomic_DNA"/>
</dbReference>
<dbReference type="Proteomes" id="UP000286715">
    <property type="component" value="Unassembled WGS sequence"/>
</dbReference>
<keyword evidence="2" id="KW-1185">Reference proteome</keyword>
<comment type="caution">
    <text evidence="1">The sequence shown here is derived from an EMBL/GenBank/DDBJ whole genome shotgun (WGS) entry which is preliminary data.</text>
</comment>
<reference evidence="1 2" key="1">
    <citation type="submission" date="2018-11" db="EMBL/GenBank/DDBJ databases">
        <title>Schleiferia aggregans sp. nov., a moderately thermophilic heterotrophic bacterium isolated from microbial mats at a terrestrial hot spring.</title>
        <authorList>
            <person name="Iino T."/>
            <person name="Ohkuma M."/>
            <person name="Haruta S."/>
        </authorList>
    </citation>
    <scope>NUCLEOTIDE SEQUENCE [LARGE SCALE GENOMIC DNA]</scope>
    <source>
        <strain evidence="1 2">LA</strain>
    </source>
</reference>
<gene>
    <name evidence="1" type="ORF">JCM31826_17900</name>
</gene>
<dbReference type="AlphaFoldDB" id="A0A401XMU5"/>